<feature type="transmembrane region" description="Helical" evidence="1">
    <location>
        <begin position="232"/>
        <end position="253"/>
    </location>
</feature>
<evidence type="ECO:0000313" key="4">
    <source>
        <dbReference type="Proteomes" id="UP000538196"/>
    </source>
</evidence>
<gene>
    <name evidence="3" type="ORF">FHX33_000565</name>
</gene>
<keyword evidence="4" id="KW-1185">Reference proteome</keyword>
<name>A0A7W4UT90_LEIAQ</name>
<feature type="domain" description="DUF1206" evidence="2">
    <location>
        <begin position="189"/>
        <end position="256"/>
    </location>
</feature>
<feature type="domain" description="DUF1206" evidence="2">
    <location>
        <begin position="23"/>
        <end position="89"/>
    </location>
</feature>
<dbReference type="InterPro" id="IPR009597">
    <property type="entry name" value="DUF1206"/>
</dbReference>
<keyword evidence="1" id="KW-0812">Transmembrane</keyword>
<sequence length="260" mass="26242">MTAPTRTASRAERNPAVRALARVGLATIGLLHILIGGIALAIAFGGTGDADQSGALQAIVAVPGGLFVVWLCVAGLIVLALWQILVAVTVQGAGKRLTELGKCVVYGFLAGVAASIALGGGHDASSSEKTMSARLLAMPGGVFVLALVGLGIVAGGIVFLRNGITHRFERDLRLPPNAIAGITTTLGRVGYIAKGIALVLVGGLVVTGAITYDPQKAGGLDGSLKALVGLPFGPVLLALIALGLIAYGVFWLVRSVAARL</sequence>
<evidence type="ECO:0000256" key="1">
    <source>
        <dbReference type="SAM" id="Phobius"/>
    </source>
</evidence>
<feature type="transmembrane region" description="Helical" evidence="1">
    <location>
        <begin position="103"/>
        <end position="121"/>
    </location>
</feature>
<feature type="transmembrane region" description="Helical" evidence="1">
    <location>
        <begin position="191"/>
        <end position="212"/>
    </location>
</feature>
<feature type="transmembrane region" description="Helical" evidence="1">
    <location>
        <begin position="20"/>
        <end position="44"/>
    </location>
</feature>
<evidence type="ECO:0000259" key="2">
    <source>
        <dbReference type="Pfam" id="PF06724"/>
    </source>
</evidence>
<feature type="transmembrane region" description="Helical" evidence="1">
    <location>
        <begin position="56"/>
        <end position="82"/>
    </location>
</feature>
<proteinExistence type="predicted"/>
<dbReference type="EMBL" id="JACHVP010000001">
    <property type="protein sequence ID" value="MBB2965833.1"/>
    <property type="molecule type" value="Genomic_DNA"/>
</dbReference>
<feature type="domain" description="DUF1206" evidence="2">
    <location>
        <begin position="101"/>
        <end position="165"/>
    </location>
</feature>
<organism evidence="3 4">
    <name type="scientific">Leifsonia aquatica</name>
    <name type="common">Corynebacterium aquaticum</name>
    <dbReference type="NCBI Taxonomy" id="144185"/>
    <lineage>
        <taxon>Bacteria</taxon>
        <taxon>Bacillati</taxon>
        <taxon>Actinomycetota</taxon>
        <taxon>Actinomycetes</taxon>
        <taxon>Micrococcales</taxon>
        <taxon>Microbacteriaceae</taxon>
        <taxon>Leifsonia</taxon>
    </lineage>
</organism>
<dbReference type="Pfam" id="PF06724">
    <property type="entry name" value="DUF1206"/>
    <property type="match status" value="3"/>
</dbReference>
<keyword evidence="1" id="KW-0472">Membrane</keyword>
<keyword evidence="1" id="KW-1133">Transmembrane helix</keyword>
<evidence type="ECO:0000313" key="3">
    <source>
        <dbReference type="EMBL" id="MBB2965833.1"/>
    </source>
</evidence>
<dbReference type="AlphaFoldDB" id="A0A7W4UT90"/>
<comment type="caution">
    <text evidence="3">The sequence shown here is derived from an EMBL/GenBank/DDBJ whole genome shotgun (WGS) entry which is preliminary data.</text>
</comment>
<feature type="transmembrane region" description="Helical" evidence="1">
    <location>
        <begin position="141"/>
        <end position="160"/>
    </location>
</feature>
<dbReference type="RefSeq" id="WP_021758000.1">
    <property type="nucleotide sequence ID" value="NZ_JACHVP010000001.1"/>
</dbReference>
<accession>A0A7W4UT90</accession>
<protein>
    <recommendedName>
        <fullName evidence="2">DUF1206 domain-containing protein</fullName>
    </recommendedName>
</protein>
<reference evidence="3 4" key="1">
    <citation type="submission" date="2020-08" db="EMBL/GenBank/DDBJ databases">
        <title>Sequencing the genomes of 1000 actinobacteria strains.</title>
        <authorList>
            <person name="Klenk H.-P."/>
        </authorList>
    </citation>
    <scope>NUCLEOTIDE SEQUENCE [LARGE SCALE GENOMIC DNA]</scope>
    <source>
        <strain evidence="3 4">DSM 20146</strain>
    </source>
</reference>
<dbReference type="Proteomes" id="UP000538196">
    <property type="component" value="Unassembled WGS sequence"/>
</dbReference>